<evidence type="ECO:0000256" key="1">
    <source>
        <dbReference type="ARBA" id="ARBA00009437"/>
    </source>
</evidence>
<dbReference type="EMBL" id="JANCLU010000023">
    <property type="protein sequence ID" value="MCP8940568.1"/>
    <property type="molecule type" value="Genomic_DNA"/>
</dbReference>
<keyword evidence="3" id="KW-0238">DNA-binding</keyword>
<dbReference type="InterPro" id="IPR036390">
    <property type="entry name" value="WH_DNA-bd_sf"/>
</dbReference>
<protein>
    <submittedName>
        <fullName evidence="7">LysR substrate-binding domain-containing protein</fullName>
    </submittedName>
</protein>
<dbReference type="PRINTS" id="PR00039">
    <property type="entry name" value="HTHLYSR"/>
</dbReference>
<dbReference type="RefSeq" id="WP_254745441.1">
    <property type="nucleotide sequence ID" value="NZ_JANCLU010000023.1"/>
</dbReference>
<evidence type="ECO:0000256" key="2">
    <source>
        <dbReference type="ARBA" id="ARBA00023015"/>
    </source>
</evidence>
<keyword evidence="8" id="KW-1185">Reference proteome</keyword>
<dbReference type="SUPFAM" id="SSF46785">
    <property type="entry name" value="Winged helix' DNA-binding domain"/>
    <property type="match status" value="1"/>
</dbReference>
<name>A0ABT1LI53_9HYPH</name>
<accession>A0ABT1LI53</accession>
<evidence type="ECO:0000256" key="3">
    <source>
        <dbReference type="ARBA" id="ARBA00023125"/>
    </source>
</evidence>
<feature type="compositionally biased region" description="Low complexity" evidence="5">
    <location>
        <begin position="293"/>
        <end position="304"/>
    </location>
</feature>
<proteinExistence type="inferred from homology"/>
<dbReference type="PROSITE" id="PS50931">
    <property type="entry name" value="HTH_LYSR"/>
    <property type="match status" value="1"/>
</dbReference>
<dbReference type="PANTHER" id="PTHR30579">
    <property type="entry name" value="TRANSCRIPTIONAL REGULATOR"/>
    <property type="match status" value="1"/>
</dbReference>
<evidence type="ECO:0000256" key="4">
    <source>
        <dbReference type="ARBA" id="ARBA00023163"/>
    </source>
</evidence>
<evidence type="ECO:0000259" key="6">
    <source>
        <dbReference type="PROSITE" id="PS50931"/>
    </source>
</evidence>
<dbReference type="Pfam" id="PF03466">
    <property type="entry name" value="LysR_substrate"/>
    <property type="match status" value="1"/>
</dbReference>
<dbReference type="InterPro" id="IPR050176">
    <property type="entry name" value="LTTR"/>
</dbReference>
<comment type="similarity">
    <text evidence="1">Belongs to the LysR transcriptional regulatory family.</text>
</comment>
<dbReference type="InterPro" id="IPR036388">
    <property type="entry name" value="WH-like_DNA-bd_sf"/>
</dbReference>
<organism evidence="7 8">
    <name type="scientific">Alsobacter ponti</name>
    <dbReference type="NCBI Taxonomy" id="2962936"/>
    <lineage>
        <taxon>Bacteria</taxon>
        <taxon>Pseudomonadati</taxon>
        <taxon>Pseudomonadota</taxon>
        <taxon>Alphaproteobacteria</taxon>
        <taxon>Hyphomicrobiales</taxon>
        <taxon>Alsobacteraceae</taxon>
        <taxon>Alsobacter</taxon>
    </lineage>
</organism>
<evidence type="ECO:0000256" key="5">
    <source>
        <dbReference type="SAM" id="MobiDB-lite"/>
    </source>
</evidence>
<keyword evidence="4" id="KW-0804">Transcription</keyword>
<dbReference type="Proteomes" id="UP001205890">
    <property type="component" value="Unassembled WGS sequence"/>
</dbReference>
<gene>
    <name evidence="7" type="ORF">NK718_18740</name>
</gene>
<evidence type="ECO:0000313" key="7">
    <source>
        <dbReference type="EMBL" id="MCP8940568.1"/>
    </source>
</evidence>
<comment type="caution">
    <text evidence="7">The sequence shown here is derived from an EMBL/GenBank/DDBJ whole genome shotgun (WGS) entry which is preliminary data.</text>
</comment>
<dbReference type="Pfam" id="PF00126">
    <property type="entry name" value="HTH_1"/>
    <property type="match status" value="1"/>
</dbReference>
<feature type="domain" description="HTH lysR-type" evidence="6">
    <location>
        <begin position="2"/>
        <end position="59"/>
    </location>
</feature>
<dbReference type="InterPro" id="IPR005119">
    <property type="entry name" value="LysR_subst-bd"/>
</dbReference>
<dbReference type="Gene3D" id="1.10.10.10">
    <property type="entry name" value="Winged helix-like DNA-binding domain superfamily/Winged helix DNA-binding domain"/>
    <property type="match status" value="1"/>
</dbReference>
<dbReference type="Gene3D" id="3.40.190.10">
    <property type="entry name" value="Periplasmic binding protein-like II"/>
    <property type="match status" value="2"/>
</dbReference>
<sequence>MLDTDQLRSFVSIVDTGSFTRAAERVNKTQSAVSMHIRRLEEQLGRALFLKQGRGVKLSEDGEKLIDYARQMLQIEAAAFATVSNKALGGRIRLGIPDDYAETFLPDILTRFSYRHPLVEVSVVCENSVPLAERVASRELDMAVVTSCAVLSDIEVLREEALHWVAGGSSRVYEQRPLPLALSGPTCAWRARAVAALNERGIAWRQMLASASQAAIAPVVLAGLAVTVMPRSAMRPGMRVIDEDADLPELGPNRIGVIEARGQHTPEADVLAEEIRAALRGGSRVPAAEPQEAATGRARGRAVA</sequence>
<dbReference type="PANTHER" id="PTHR30579:SF7">
    <property type="entry name" value="HTH-TYPE TRANSCRIPTIONAL REGULATOR LRHA-RELATED"/>
    <property type="match status" value="1"/>
</dbReference>
<reference evidence="7 8" key="1">
    <citation type="submission" date="2022-07" db="EMBL/GenBank/DDBJ databases">
        <authorList>
            <person name="Li W.-J."/>
            <person name="Deng Q.-Q."/>
        </authorList>
    </citation>
    <scope>NUCLEOTIDE SEQUENCE [LARGE SCALE GENOMIC DNA]</scope>
    <source>
        <strain evidence="7 8">SYSU M60028</strain>
    </source>
</reference>
<evidence type="ECO:0000313" key="8">
    <source>
        <dbReference type="Proteomes" id="UP001205890"/>
    </source>
</evidence>
<dbReference type="SUPFAM" id="SSF53850">
    <property type="entry name" value="Periplasmic binding protein-like II"/>
    <property type="match status" value="1"/>
</dbReference>
<dbReference type="InterPro" id="IPR000847">
    <property type="entry name" value="LysR_HTH_N"/>
</dbReference>
<keyword evidence="2" id="KW-0805">Transcription regulation</keyword>
<feature type="region of interest" description="Disordered" evidence="5">
    <location>
        <begin position="281"/>
        <end position="304"/>
    </location>
</feature>